<evidence type="ECO:0000313" key="1">
    <source>
        <dbReference type="EMBL" id="KAK4421340.1"/>
    </source>
</evidence>
<accession>A0AAE2CGM7</accession>
<protein>
    <submittedName>
        <fullName evidence="1">Uncharacterized protein</fullName>
    </submittedName>
</protein>
<gene>
    <name evidence="1" type="ORF">Salat_2084500</name>
</gene>
<dbReference type="AlphaFoldDB" id="A0AAE2CGM7"/>
<sequence length="141" mass="15856">MGIFGPRTWVCNWYEGGFLCFGGNAFLLNQAPGPRSDWVGGQYQGQRQGPFPRMCKSQGGFGFRGIIHKAFHHRGKIVIFDQWPIRGILVICVQIWNLVRSTSVRASSGSHGFHDNEVTSERPEAELPYAPPVFVFVKEKC</sequence>
<proteinExistence type="predicted"/>
<comment type="caution">
    <text evidence="1">The sequence shown here is derived from an EMBL/GenBank/DDBJ whole genome shotgun (WGS) entry which is preliminary data.</text>
</comment>
<evidence type="ECO:0000313" key="2">
    <source>
        <dbReference type="Proteomes" id="UP001293254"/>
    </source>
</evidence>
<name>A0AAE2CGM7_9LAMI</name>
<keyword evidence="2" id="KW-1185">Reference proteome</keyword>
<organism evidence="1 2">
    <name type="scientific">Sesamum alatum</name>
    <dbReference type="NCBI Taxonomy" id="300844"/>
    <lineage>
        <taxon>Eukaryota</taxon>
        <taxon>Viridiplantae</taxon>
        <taxon>Streptophyta</taxon>
        <taxon>Embryophyta</taxon>
        <taxon>Tracheophyta</taxon>
        <taxon>Spermatophyta</taxon>
        <taxon>Magnoliopsida</taxon>
        <taxon>eudicotyledons</taxon>
        <taxon>Gunneridae</taxon>
        <taxon>Pentapetalae</taxon>
        <taxon>asterids</taxon>
        <taxon>lamiids</taxon>
        <taxon>Lamiales</taxon>
        <taxon>Pedaliaceae</taxon>
        <taxon>Sesamum</taxon>
    </lineage>
</organism>
<reference evidence="1" key="1">
    <citation type="submission" date="2020-06" db="EMBL/GenBank/DDBJ databases">
        <authorList>
            <person name="Li T."/>
            <person name="Hu X."/>
            <person name="Zhang T."/>
            <person name="Song X."/>
            <person name="Zhang H."/>
            <person name="Dai N."/>
            <person name="Sheng W."/>
            <person name="Hou X."/>
            <person name="Wei L."/>
        </authorList>
    </citation>
    <scope>NUCLEOTIDE SEQUENCE</scope>
    <source>
        <strain evidence="1">3651</strain>
        <tissue evidence="1">Leaf</tissue>
    </source>
</reference>
<reference evidence="1" key="2">
    <citation type="journal article" date="2024" name="Plant">
        <title>Genomic evolution and insights into agronomic trait innovations of Sesamum species.</title>
        <authorList>
            <person name="Miao H."/>
            <person name="Wang L."/>
            <person name="Qu L."/>
            <person name="Liu H."/>
            <person name="Sun Y."/>
            <person name="Le M."/>
            <person name="Wang Q."/>
            <person name="Wei S."/>
            <person name="Zheng Y."/>
            <person name="Lin W."/>
            <person name="Duan Y."/>
            <person name="Cao H."/>
            <person name="Xiong S."/>
            <person name="Wang X."/>
            <person name="Wei L."/>
            <person name="Li C."/>
            <person name="Ma Q."/>
            <person name="Ju M."/>
            <person name="Zhao R."/>
            <person name="Li G."/>
            <person name="Mu C."/>
            <person name="Tian Q."/>
            <person name="Mei H."/>
            <person name="Zhang T."/>
            <person name="Gao T."/>
            <person name="Zhang H."/>
        </authorList>
    </citation>
    <scope>NUCLEOTIDE SEQUENCE</scope>
    <source>
        <strain evidence="1">3651</strain>
    </source>
</reference>
<dbReference type="Proteomes" id="UP001293254">
    <property type="component" value="Unassembled WGS sequence"/>
</dbReference>
<dbReference type="EMBL" id="JACGWO010000008">
    <property type="protein sequence ID" value="KAK4421340.1"/>
    <property type="molecule type" value="Genomic_DNA"/>
</dbReference>